<accession>A0ABQ5HJR7</accession>
<reference evidence="3" key="2">
    <citation type="submission" date="2022-01" db="EMBL/GenBank/DDBJ databases">
        <authorList>
            <person name="Yamashiro T."/>
            <person name="Shiraishi A."/>
            <person name="Satake H."/>
            <person name="Nakayama K."/>
        </authorList>
    </citation>
    <scope>NUCLEOTIDE SEQUENCE</scope>
</reference>
<evidence type="ECO:0008006" key="5">
    <source>
        <dbReference type="Google" id="ProtNLM"/>
    </source>
</evidence>
<keyword evidence="4" id="KW-1185">Reference proteome</keyword>
<dbReference type="EMBL" id="BQNB010019702">
    <property type="protein sequence ID" value="GJT88142.1"/>
    <property type="molecule type" value="Genomic_DNA"/>
</dbReference>
<name>A0ABQ5HJR7_9ASTR</name>
<keyword evidence="2" id="KW-0324">Glycolysis</keyword>
<comment type="caution">
    <text evidence="3">The sequence shown here is derived from an EMBL/GenBank/DDBJ whole genome shotgun (WGS) entry which is preliminary data.</text>
</comment>
<reference evidence="3" key="1">
    <citation type="journal article" date="2022" name="Int. J. Mol. Sci.">
        <title>Draft Genome of Tanacetum Coccineum: Genomic Comparison of Closely Related Tanacetum-Family Plants.</title>
        <authorList>
            <person name="Yamashiro T."/>
            <person name="Shiraishi A."/>
            <person name="Nakayama K."/>
            <person name="Satake H."/>
        </authorList>
    </citation>
    <scope>NUCLEOTIDE SEQUENCE</scope>
</reference>
<dbReference type="Proteomes" id="UP001151760">
    <property type="component" value="Unassembled WGS sequence"/>
</dbReference>
<evidence type="ECO:0000313" key="4">
    <source>
        <dbReference type="Proteomes" id="UP001151760"/>
    </source>
</evidence>
<keyword evidence="1" id="KW-0963">Cytoplasm</keyword>
<dbReference type="PANTHER" id="PTHR43650">
    <property type="entry name" value="PYROPHOSPHATE--FRUCTOSE 6-PHOSPHATE 1-PHOSPHOTRANSFERASE"/>
    <property type="match status" value="1"/>
</dbReference>
<evidence type="ECO:0000313" key="3">
    <source>
        <dbReference type="EMBL" id="GJT88142.1"/>
    </source>
</evidence>
<evidence type="ECO:0000256" key="2">
    <source>
        <dbReference type="ARBA" id="ARBA00023152"/>
    </source>
</evidence>
<gene>
    <name evidence="3" type="ORF">Tco_1069859</name>
</gene>
<evidence type="ECO:0000256" key="1">
    <source>
        <dbReference type="ARBA" id="ARBA00022490"/>
    </source>
</evidence>
<dbReference type="PANTHER" id="PTHR43650:SF17">
    <property type="entry name" value="PYROPHOSPHATE--FRUCTOSE 6-PHOSPHATE 1-PHOSPHOTRANSFERASE SUBUNIT ALPHA 1"/>
    <property type="match status" value="1"/>
</dbReference>
<sequence length="214" mass="24205">MLGMLSLFCQQVPGLQISMNNHHPLISLQIEIIISAWNSLECPGNCKIQPEIITSMTFIHLDHLMKPIVIILIEIDQIIFSNKSLEGLIESITKFYVVLQEIHSLLREGVSADKRSLQLSPWASALFEFLPPFIRKQVLKTIKNELLNEVLESWTGSPCLPQNWHGVKYNQSNGTVGSICRKISRTTPTEHHYADSSYGIVGKARTELNQDLQD</sequence>
<protein>
    <recommendedName>
        <fullName evidence="5">Maturase K</fullName>
    </recommendedName>
</protein>
<organism evidence="3 4">
    <name type="scientific">Tanacetum coccineum</name>
    <dbReference type="NCBI Taxonomy" id="301880"/>
    <lineage>
        <taxon>Eukaryota</taxon>
        <taxon>Viridiplantae</taxon>
        <taxon>Streptophyta</taxon>
        <taxon>Embryophyta</taxon>
        <taxon>Tracheophyta</taxon>
        <taxon>Spermatophyta</taxon>
        <taxon>Magnoliopsida</taxon>
        <taxon>eudicotyledons</taxon>
        <taxon>Gunneridae</taxon>
        <taxon>Pentapetalae</taxon>
        <taxon>asterids</taxon>
        <taxon>campanulids</taxon>
        <taxon>Asterales</taxon>
        <taxon>Asteraceae</taxon>
        <taxon>Asteroideae</taxon>
        <taxon>Anthemideae</taxon>
        <taxon>Anthemidinae</taxon>
        <taxon>Tanacetum</taxon>
    </lineage>
</organism>
<proteinExistence type="predicted"/>